<reference evidence="2 3" key="1">
    <citation type="submission" date="2019-09" db="EMBL/GenBank/DDBJ databases">
        <title>Goodfellowia gen. nov., a new genus of the Pseudonocardineae related to Actinoalloteichus, containing Goodfellowia coeruleoviolacea gen. nov., comb. nov. gen. nov., comb. nov.</title>
        <authorList>
            <person name="Labeda D."/>
        </authorList>
    </citation>
    <scope>NUCLEOTIDE SEQUENCE [LARGE SCALE GENOMIC DNA]</scope>
    <source>
        <strain evidence="2 3">AN110305</strain>
    </source>
</reference>
<protein>
    <submittedName>
        <fullName evidence="2">GNAT family N-acetyltransferase</fullName>
    </submittedName>
</protein>
<sequence length="168" mass="18488">MWFRQTTGEYRSGVGDSNRSEFRALAHTGAPIGLLAFDTDTDADATDAEAVGWVALAPRGDYSRLERAQVARPIDPDEDLTGVWSVTCFFVHRKARGGGVAAQLLDAAVRWAADRGARTVEGYPVDTDGERRTSSDLYHGTLRMFVDAGFELVDRRGTRRALVRRTVP</sequence>
<dbReference type="Proteomes" id="UP000323454">
    <property type="component" value="Unassembled WGS sequence"/>
</dbReference>
<reference evidence="2 3" key="2">
    <citation type="submission" date="2019-09" db="EMBL/GenBank/DDBJ databases">
        <authorList>
            <person name="Jin C."/>
        </authorList>
    </citation>
    <scope>NUCLEOTIDE SEQUENCE [LARGE SCALE GENOMIC DNA]</scope>
    <source>
        <strain evidence="2 3">AN110305</strain>
    </source>
</reference>
<dbReference type="PROSITE" id="PS51186">
    <property type="entry name" value="GNAT"/>
    <property type="match status" value="1"/>
</dbReference>
<dbReference type="OrthoDB" id="3239945at2"/>
<evidence type="ECO:0000313" key="2">
    <source>
        <dbReference type="EMBL" id="KAA2251268.1"/>
    </source>
</evidence>
<organism evidence="2 3">
    <name type="scientific">Solihabitans fulvus</name>
    <dbReference type="NCBI Taxonomy" id="1892852"/>
    <lineage>
        <taxon>Bacteria</taxon>
        <taxon>Bacillati</taxon>
        <taxon>Actinomycetota</taxon>
        <taxon>Actinomycetes</taxon>
        <taxon>Pseudonocardiales</taxon>
        <taxon>Pseudonocardiaceae</taxon>
        <taxon>Solihabitans</taxon>
    </lineage>
</organism>
<dbReference type="Gene3D" id="3.40.630.30">
    <property type="match status" value="1"/>
</dbReference>
<proteinExistence type="predicted"/>
<evidence type="ECO:0000313" key="3">
    <source>
        <dbReference type="Proteomes" id="UP000323454"/>
    </source>
</evidence>
<dbReference type="Pfam" id="PF00583">
    <property type="entry name" value="Acetyltransf_1"/>
    <property type="match status" value="1"/>
</dbReference>
<feature type="domain" description="N-acetyltransferase" evidence="1">
    <location>
        <begin position="20"/>
        <end position="168"/>
    </location>
</feature>
<dbReference type="GO" id="GO:0016747">
    <property type="term" value="F:acyltransferase activity, transferring groups other than amino-acyl groups"/>
    <property type="evidence" value="ECO:0007669"/>
    <property type="project" value="InterPro"/>
</dbReference>
<dbReference type="AlphaFoldDB" id="A0A5B2WK21"/>
<comment type="caution">
    <text evidence="2">The sequence shown here is derived from an EMBL/GenBank/DDBJ whole genome shotgun (WGS) entry which is preliminary data.</text>
</comment>
<gene>
    <name evidence="2" type="ORF">F0L68_38150</name>
</gene>
<name>A0A5B2WK21_9PSEU</name>
<keyword evidence="3" id="KW-1185">Reference proteome</keyword>
<accession>A0A5B2WK21</accession>
<dbReference type="SUPFAM" id="SSF55729">
    <property type="entry name" value="Acyl-CoA N-acyltransferases (Nat)"/>
    <property type="match status" value="1"/>
</dbReference>
<dbReference type="InterPro" id="IPR016181">
    <property type="entry name" value="Acyl_CoA_acyltransferase"/>
</dbReference>
<dbReference type="EMBL" id="VUOB01000085">
    <property type="protein sequence ID" value="KAA2251268.1"/>
    <property type="molecule type" value="Genomic_DNA"/>
</dbReference>
<dbReference type="CDD" id="cd04301">
    <property type="entry name" value="NAT_SF"/>
    <property type="match status" value="1"/>
</dbReference>
<evidence type="ECO:0000259" key="1">
    <source>
        <dbReference type="PROSITE" id="PS51186"/>
    </source>
</evidence>
<keyword evidence="2" id="KW-0808">Transferase</keyword>
<dbReference type="InterPro" id="IPR000182">
    <property type="entry name" value="GNAT_dom"/>
</dbReference>